<keyword evidence="2" id="KW-0813">Transport</keyword>
<evidence type="ECO:0000259" key="3">
    <source>
        <dbReference type="Pfam" id="PF07715"/>
    </source>
</evidence>
<dbReference type="PANTHER" id="PTHR30069">
    <property type="entry name" value="TONB-DEPENDENT OUTER MEMBRANE RECEPTOR"/>
    <property type="match status" value="1"/>
</dbReference>
<comment type="similarity">
    <text evidence="2">Belongs to the TonB-dependent receptor family.</text>
</comment>
<dbReference type="PROSITE" id="PS52016">
    <property type="entry name" value="TONB_DEPENDENT_REC_3"/>
    <property type="match status" value="1"/>
</dbReference>
<keyword evidence="2" id="KW-1134">Transmembrane beta strand</keyword>
<dbReference type="InterPro" id="IPR023997">
    <property type="entry name" value="TonB-dep_OMP_SusC/RagA_CS"/>
</dbReference>
<name>A0A1V9FEB8_9BACT</name>
<dbReference type="SUPFAM" id="SSF56935">
    <property type="entry name" value="Porins"/>
    <property type="match status" value="1"/>
</dbReference>
<dbReference type="PANTHER" id="PTHR30069:SF29">
    <property type="entry name" value="HEMOGLOBIN AND HEMOGLOBIN-HAPTOGLOBIN-BINDING PROTEIN 1-RELATED"/>
    <property type="match status" value="1"/>
</dbReference>
<dbReference type="NCBIfam" id="TIGR04057">
    <property type="entry name" value="SusC_RagA_signa"/>
    <property type="match status" value="1"/>
</dbReference>
<evidence type="ECO:0000313" key="5">
    <source>
        <dbReference type="Proteomes" id="UP000192276"/>
    </source>
</evidence>
<dbReference type="FunFam" id="2.170.130.10:FF:000003">
    <property type="entry name" value="SusC/RagA family TonB-linked outer membrane protein"/>
    <property type="match status" value="1"/>
</dbReference>
<organism evidence="4 5">
    <name type="scientific">Niastella populi</name>
    <dbReference type="NCBI Taxonomy" id="550983"/>
    <lineage>
        <taxon>Bacteria</taxon>
        <taxon>Pseudomonadati</taxon>
        <taxon>Bacteroidota</taxon>
        <taxon>Chitinophagia</taxon>
        <taxon>Chitinophagales</taxon>
        <taxon>Chitinophagaceae</taxon>
        <taxon>Niastella</taxon>
    </lineage>
</organism>
<keyword evidence="5" id="KW-1185">Reference proteome</keyword>
<dbReference type="GO" id="GO:0044718">
    <property type="term" value="P:siderophore transmembrane transport"/>
    <property type="evidence" value="ECO:0007669"/>
    <property type="project" value="TreeGrafter"/>
</dbReference>
<dbReference type="InterPro" id="IPR039426">
    <property type="entry name" value="TonB-dep_rcpt-like"/>
</dbReference>
<accession>A0A1V9FEB8</accession>
<comment type="caution">
    <text evidence="4">The sequence shown here is derived from an EMBL/GenBank/DDBJ whole genome shotgun (WGS) entry which is preliminary data.</text>
</comment>
<dbReference type="STRING" id="550983.A4R26_05310"/>
<dbReference type="Proteomes" id="UP000192276">
    <property type="component" value="Unassembled WGS sequence"/>
</dbReference>
<dbReference type="SUPFAM" id="SSF49464">
    <property type="entry name" value="Carboxypeptidase regulatory domain-like"/>
    <property type="match status" value="1"/>
</dbReference>
<evidence type="ECO:0000256" key="2">
    <source>
        <dbReference type="PROSITE-ProRule" id="PRU01360"/>
    </source>
</evidence>
<evidence type="ECO:0000256" key="1">
    <source>
        <dbReference type="ARBA" id="ARBA00022729"/>
    </source>
</evidence>
<comment type="subcellular location">
    <subcellularLocation>
        <location evidence="2">Cell outer membrane</location>
        <topology evidence="2">Multi-pass membrane protein</topology>
    </subcellularLocation>
</comment>
<protein>
    <submittedName>
        <fullName evidence="4">SusC/RagA family TonB-linked outer membrane protein</fullName>
    </submittedName>
</protein>
<reference evidence="5" key="1">
    <citation type="submission" date="2016-04" db="EMBL/GenBank/DDBJ databases">
        <authorList>
            <person name="Chen L."/>
            <person name="Zhuang W."/>
            <person name="Wang G."/>
        </authorList>
    </citation>
    <scope>NUCLEOTIDE SEQUENCE [LARGE SCALE GENOMIC DNA]</scope>
    <source>
        <strain evidence="5">208</strain>
    </source>
</reference>
<dbReference type="InterPro" id="IPR023996">
    <property type="entry name" value="TonB-dep_OMP_SusC/RagA"/>
</dbReference>
<sequence>MTVKVDAGPLQEIKGQVTDDKGNPLPGVSIVVKGTAVGTNTDINGNFTINVPEGNGILVVTSVGFQTQEVNVAGKTTISIAMVTSSGQLGEIVVVGYGTQKKVTVTGAVAQVKGTELAKSPSVNLSNALAGRLPGVTAIQSSGEPGYDGSTIRIRGSNTPNNSGALIVIDGVPDRAGGLERLNPADIESMSILKDAAAAIYGSRAANGVILITTKRGKTGKPQLSYDFNQGWAQPTRIPEMSNATEYATIVNELTLFDLPADQWSAASNAFKQNGTYTRTDNGLKVDAPFSPSDFTKYRDGSDPWGHPNTDWFATTLKKWSPQSSHNIQLSGGNDAVKYLASIGYDNQDGYYKNSATGYKQYDMRLNLDAKVNKYITTNIGLTAREEFRFFPTVGAQPIFRMLMRGKPTEQEVWPNGLPGPDIENGQNPIVITTNQTGYDKDRRDYFQTNGRVDLQVPFVEGLKISGFAAIDKYFRRTKRWETPWYLYFWDKVSYEPDGVTPKLTKSVRSTFTDARLTESLEDQLNINLSGFINYDRTFGVHSVNLMAAVTRETIGNQNFNAFRRNYISTAIDQLFAGGDPQKDNNGSAYNRARLSYFGRVNYNYKEKYLAEFLWRYDGSYMFPENSRFGFFPGILLGWRLSEEKFFQPVSFINNLKLRASWGQMGNDNILFGGVLQEYRYLSTYGFNTYVVGGNVVKTLTETGVPNPGYTWEVANNSNIGIEGSALNNRITFEFDFFNNIRTKILMQNSAVVPASAGITLPPENLGKVSNKGFEFTVGYNDNFGDLRFSVSVNGGYARNKVINLPETPGLKPHQLSKGKTFGTDGAAFLVYEYDGVFIDQNDIDKNTIDYSAATGKLLPGDMKIKDIDGNGKIDADDRIRLEKNRDPWFTGGVNFNLQYKNFDCSILFQGATGGLLFIGTESGTIGNFLKYSYDHRWTVENPSSVDPRLVNRGNTYFAGGAFGFNTYWLRKSNYLRLKNIEVGYNLPAKIGQKAGITNLRLYANGINLLTFDKMKIWDPESTSGNGQYYPQSRILNVGVRVSF</sequence>
<dbReference type="Pfam" id="PF07715">
    <property type="entry name" value="Plug"/>
    <property type="match status" value="1"/>
</dbReference>
<dbReference type="Gene3D" id="2.170.130.10">
    <property type="entry name" value="TonB-dependent receptor, plug domain"/>
    <property type="match status" value="1"/>
</dbReference>
<evidence type="ECO:0000313" key="4">
    <source>
        <dbReference type="EMBL" id="OQP56672.1"/>
    </source>
</evidence>
<dbReference type="GO" id="GO:0009279">
    <property type="term" value="C:cell outer membrane"/>
    <property type="evidence" value="ECO:0007669"/>
    <property type="project" value="UniProtKB-SubCell"/>
</dbReference>
<dbReference type="InterPro" id="IPR012910">
    <property type="entry name" value="Plug_dom"/>
</dbReference>
<dbReference type="InterPro" id="IPR008969">
    <property type="entry name" value="CarboxyPept-like_regulatory"/>
</dbReference>
<gene>
    <name evidence="4" type="ORF">A4R26_05310</name>
</gene>
<keyword evidence="1" id="KW-0732">Signal</keyword>
<proteinExistence type="inferred from homology"/>
<dbReference type="GO" id="GO:0015344">
    <property type="term" value="F:siderophore uptake transmembrane transporter activity"/>
    <property type="evidence" value="ECO:0007669"/>
    <property type="project" value="TreeGrafter"/>
</dbReference>
<dbReference type="NCBIfam" id="TIGR04056">
    <property type="entry name" value="OMP_RagA_SusC"/>
    <property type="match status" value="1"/>
</dbReference>
<dbReference type="Pfam" id="PF13715">
    <property type="entry name" value="CarbopepD_reg_2"/>
    <property type="match status" value="1"/>
</dbReference>
<feature type="domain" description="TonB-dependent receptor plug" evidence="3">
    <location>
        <begin position="102"/>
        <end position="209"/>
    </location>
</feature>
<dbReference type="InterPro" id="IPR037066">
    <property type="entry name" value="Plug_dom_sf"/>
</dbReference>
<dbReference type="EMBL" id="LWBP01000199">
    <property type="protein sequence ID" value="OQP56672.1"/>
    <property type="molecule type" value="Genomic_DNA"/>
</dbReference>
<dbReference type="AlphaFoldDB" id="A0A1V9FEB8"/>
<keyword evidence="2" id="KW-0472">Membrane</keyword>
<dbReference type="Gene3D" id="2.60.40.1120">
    <property type="entry name" value="Carboxypeptidase-like, regulatory domain"/>
    <property type="match status" value="1"/>
</dbReference>
<keyword evidence="2" id="KW-0812">Transmembrane</keyword>
<keyword evidence="2" id="KW-0998">Cell outer membrane</keyword>